<evidence type="ECO:0000313" key="5">
    <source>
        <dbReference type="Proteomes" id="UP001363035"/>
    </source>
</evidence>
<dbReference type="PROSITE" id="PS51123">
    <property type="entry name" value="OMPA_2"/>
    <property type="match status" value="1"/>
</dbReference>
<dbReference type="EMBL" id="JAYLLN010000013">
    <property type="protein sequence ID" value="MEI5984678.1"/>
    <property type="molecule type" value="Genomic_DNA"/>
</dbReference>
<evidence type="ECO:0000313" key="4">
    <source>
        <dbReference type="EMBL" id="MEI5984678.1"/>
    </source>
</evidence>
<dbReference type="InterPro" id="IPR006665">
    <property type="entry name" value="OmpA-like"/>
</dbReference>
<dbReference type="SUPFAM" id="SSF103088">
    <property type="entry name" value="OmpA-like"/>
    <property type="match status" value="1"/>
</dbReference>
<dbReference type="RefSeq" id="WP_134776471.1">
    <property type="nucleotide sequence ID" value="NZ_JAYLLN010000013.1"/>
</dbReference>
<gene>
    <name evidence="4" type="ORF">VJ786_07175</name>
</gene>
<dbReference type="Pfam" id="PF00691">
    <property type="entry name" value="OmpA"/>
    <property type="match status" value="1"/>
</dbReference>
<dbReference type="Proteomes" id="UP001363035">
    <property type="component" value="Unassembled WGS sequence"/>
</dbReference>
<keyword evidence="2" id="KW-0175">Coiled coil</keyword>
<evidence type="ECO:0000256" key="1">
    <source>
        <dbReference type="PROSITE-ProRule" id="PRU00473"/>
    </source>
</evidence>
<keyword evidence="1" id="KW-0472">Membrane</keyword>
<protein>
    <submittedName>
        <fullName evidence="4">OmpA family protein</fullName>
    </submittedName>
</protein>
<keyword evidence="5" id="KW-1185">Reference proteome</keyword>
<accession>A0ABU8I593</accession>
<dbReference type="InterPro" id="IPR050330">
    <property type="entry name" value="Bact_OuterMem_StrucFunc"/>
</dbReference>
<reference evidence="4 5" key="1">
    <citation type="submission" date="2024-01" db="EMBL/GenBank/DDBJ databases">
        <title>Sphingobacterium tenebrionis sp. nov., a novel endophyte isolated from tenebrio molitor intestines.</title>
        <authorList>
            <person name="Zhang C."/>
        </authorList>
    </citation>
    <scope>NUCLEOTIDE SEQUENCE [LARGE SCALE GENOMIC DNA]</scope>
    <source>
        <strain evidence="4 5">PU5-4</strain>
    </source>
</reference>
<feature type="domain" description="OmpA-like" evidence="3">
    <location>
        <begin position="289"/>
        <end position="412"/>
    </location>
</feature>
<dbReference type="PANTHER" id="PTHR30329:SF21">
    <property type="entry name" value="LIPOPROTEIN YIAD-RELATED"/>
    <property type="match status" value="1"/>
</dbReference>
<dbReference type="PANTHER" id="PTHR30329">
    <property type="entry name" value="STATOR ELEMENT OF FLAGELLAR MOTOR COMPLEX"/>
    <property type="match status" value="1"/>
</dbReference>
<name>A0ABU8I593_9SPHI</name>
<comment type="caution">
    <text evidence="4">The sequence shown here is derived from an EMBL/GenBank/DDBJ whole genome shotgun (WGS) entry which is preliminary data.</text>
</comment>
<dbReference type="Gene3D" id="3.30.1330.60">
    <property type="entry name" value="OmpA-like domain"/>
    <property type="match status" value="1"/>
</dbReference>
<sequence>MNKTLLSIALGLSISAASYGQTLTIKRDSVVTVSDDQYKVVTNRFFDNWFFGAGAGAQMYFGDHNKQAKFGERLTPYFHGYIGKWFSPGIGVRVGVDGLKVKGLTQFGPHSTGVQYDGKPWDGYWLYNEEFGYWHLRGDVLFNLTNILDGFKPNRFYNVSPYAGLGWMVTTETPNEREVSANIGVYNTFRLANALDLTLDVRGAMVHDRFDGDEGNRRNDGILSASLGLVYRFNKRDWDKPTQIKVTESYDEAQLQAILDRLKQLESDNDALRKLLAQAKDTTITNINVKRNMLAAPILVTFPINKSTVSNEARVNLGFFAKLIKETNPNFVYSITGYADEGTGTPAINERLSRERADAIYNVLVNEFKVNPNQLKKDHKGGVANMFYNDPRLSRAVITIADLLLNEKIEEN</sequence>
<dbReference type="InterPro" id="IPR036737">
    <property type="entry name" value="OmpA-like_sf"/>
</dbReference>
<organism evidence="4 5">
    <name type="scientific">Sphingobacterium tenebrionis</name>
    <dbReference type="NCBI Taxonomy" id="3111775"/>
    <lineage>
        <taxon>Bacteria</taxon>
        <taxon>Pseudomonadati</taxon>
        <taxon>Bacteroidota</taxon>
        <taxon>Sphingobacteriia</taxon>
        <taxon>Sphingobacteriales</taxon>
        <taxon>Sphingobacteriaceae</taxon>
        <taxon>Sphingobacterium</taxon>
    </lineage>
</organism>
<feature type="coiled-coil region" evidence="2">
    <location>
        <begin position="255"/>
        <end position="282"/>
    </location>
</feature>
<evidence type="ECO:0000259" key="3">
    <source>
        <dbReference type="PROSITE" id="PS51123"/>
    </source>
</evidence>
<proteinExistence type="predicted"/>
<evidence type="ECO:0000256" key="2">
    <source>
        <dbReference type="SAM" id="Coils"/>
    </source>
</evidence>